<proteinExistence type="predicted"/>
<dbReference type="EMBL" id="WLCI01000018">
    <property type="protein sequence ID" value="MTB96909.1"/>
    <property type="molecule type" value="Genomic_DNA"/>
</dbReference>
<organism evidence="1 2">
    <name type="scientific">Nocardioides marmotae</name>
    <dbReference type="NCBI Taxonomy" id="2663857"/>
    <lineage>
        <taxon>Bacteria</taxon>
        <taxon>Bacillati</taxon>
        <taxon>Actinomycetota</taxon>
        <taxon>Actinomycetes</taxon>
        <taxon>Propionibacteriales</taxon>
        <taxon>Nocardioidaceae</taxon>
        <taxon>Nocardioides</taxon>
    </lineage>
</organism>
<name>A0A6I3JFN2_9ACTN</name>
<sequence>MPTVGPRFEVVDRQRPIRLVRPFDPSLPGPVAPYLAVEGSPGAPLTIEGAGLRVVGTYDDHARLEVTTGRRTTRHRSRRHGRAAGPVERLGLALTGTHVTLLTREAGAWVARCRVDLSGPTGPTGRRWPGPDVHDEAWLATVTATGGELGGFGQLGLRDLRVVTTADGAAYRPDGRVHLTATSAGPGFFDTAHTSVWSLDPATLDLRHTADLFFRRPDRPGVLGDHATHLVRDEGGDSAHGAGRWLVATSTWGDFDRRRRTRVTLAETTADVLHGAHVLDTRELPLPTGDLRSVAVWDPHLVRTDEGWLVGFVNASRYFAFHPALAGGPDLDRLRLLAADPAPRECEGTTLLRLDGAWRVLASDRHDRTWPVHDLALRRTGRLDAPYPSNIPWPTLVPLGEDEGGGWLAVTFDGTRAGGRVAGYGTHGDVVVMRAAAQGSGSGSVSR</sequence>
<reference evidence="1 2" key="1">
    <citation type="submission" date="2019-10" db="EMBL/GenBank/DDBJ databases">
        <title>Nocardioides novel species isolated from the excrement of Marmot.</title>
        <authorList>
            <person name="Zhang G."/>
        </authorList>
    </citation>
    <scope>NUCLEOTIDE SEQUENCE [LARGE SCALE GENOMIC DNA]</scope>
    <source>
        <strain evidence="2">zg-579</strain>
    </source>
</reference>
<comment type="caution">
    <text evidence="1">The sequence shown here is derived from an EMBL/GenBank/DDBJ whole genome shotgun (WGS) entry which is preliminary data.</text>
</comment>
<gene>
    <name evidence="1" type="ORF">GGQ22_17675</name>
</gene>
<keyword evidence="2" id="KW-1185">Reference proteome</keyword>
<protein>
    <submittedName>
        <fullName evidence="1">Uncharacterized protein</fullName>
    </submittedName>
</protein>
<dbReference type="Proteomes" id="UP000433406">
    <property type="component" value="Unassembled WGS sequence"/>
</dbReference>
<evidence type="ECO:0000313" key="1">
    <source>
        <dbReference type="EMBL" id="MTB96909.1"/>
    </source>
</evidence>
<dbReference type="AlphaFoldDB" id="A0A6I3JFN2"/>
<evidence type="ECO:0000313" key="2">
    <source>
        <dbReference type="Proteomes" id="UP000433406"/>
    </source>
</evidence>
<accession>A0A6I3JFN2</accession>